<dbReference type="KEGG" id="mff:MFFC18_02000"/>
<proteinExistence type="predicted"/>
<dbReference type="RefSeq" id="WP_075082619.1">
    <property type="nucleotide sequence ID" value="NZ_CP042912.1"/>
</dbReference>
<evidence type="ECO:0000313" key="2">
    <source>
        <dbReference type="Proteomes" id="UP000322214"/>
    </source>
</evidence>
<dbReference type="Proteomes" id="UP000322214">
    <property type="component" value="Chromosome"/>
</dbReference>
<evidence type="ECO:0000313" key="1">
    <source>
        <dbReference type="EMBL" id="QEG20353.1"/>
    </source>
</evidence>
<organism evidence="1 2">
    <name type="scientific">Mariniblastus fucicola</name>
    <dbReference type="NCBI Taxonomy" id="980251"/>
    <lineage>
        <taxon>Bacteria</taxon>
        <taxon>Pseudomonadati</taxon>
        <taxon>Planctomycetota</taxon>
        <taxon>Planctomycetia</taxon>
        <taxon>Pirellulales</taxon>
        <taxon>Pirellulaceae</taxon>
        <taxon>Mariniblastus</taxon>
    </lineage>
</organism>
<reference evidence="1 2" key="1">
    <citation type="submission" date="2019-08" db="EMBL/GenBank/DDBJ databases">
        <title>Deep-cultivation of Planctomycetes and their phenomic and genomic characterization uncovers novel biology.</title>
        <authorList>
            <person name="Wiegand S."/>
            <person name="Jogler M."/>
            <person name="Boedeker C."/>
            <person name="Pinto D."/>
            <person name="Vollmers J."/>
            <person name="Rivas-Marin E."/>
            <person name="Kohn T."/>
            <person name="Peeters S.H."/>
            <person name="Heuer A."/>
            <person name="Rast P."/>
            <person name="Oberbeckmann S."/>
            <person name="Bunk B."/>
            <person name="Jeske O."/>
            <person name="Meyerdierks A."/>
            <person name="Storesund J.E."/>
            <person name="Kallscheuer N."/>
            <person name="Luecker S."/>
            <person name="Lage O.M."/>
            <person name="Pohl T."/>
            <person name="Merkel B.J."/>
            <person name="Hornburger P."/>
            <person name="Mueller R.-W."/>
            <person name="Bruemmer F."/>
            <person name="Labrenz M."/>
            <person name="Spormann A.M."/>
            <person name="Op den Camp H."/>
            <person name="Overmann J."/>
            <person name="Amann R."/>
            <person name="Jetten M.S.M."/>
            <person name="Mascher T."/>
            <person name="Medema M.H."/>
            <person name="Devos D.P."/>
            <person name="Kaster A.-K."/>
            <person name="Ovreas L."/>
            <person name="Rohde M."/>
            <person name="Galperin M.Y."/>
            <person name="Jogler C."/>
        </authorList>
    </citation>
    <scope>NUCLEOTIDE SEQUENCE [LARGE SCALE GENOMIC DNA]</scope>
    <source>
        <strain evidence="1 2">FC18</strain>
    </source>
</reference>
<keyword evidence="2" id="KW-1185">Reference proteome</keyword>
<gene>
    <name evidence="1" type="ORF">MFFC18_02000</name>
</gene>
<name>A0A5B9PB64_9BACT</name>
<dbReference type="EMBL" id="CP042912">
    <property type="protein sequence ID" value="QEG20353.1"/>
    <property type="molecule type" value="Genomic_DNA"/>
</dbReference>
<accession>A0A5B9PB64</accession>
<dbReference type="OrthoDB" id="274531at2"/>
<sequence length="164" mass="17980">MIPRNLSGDQAGQTPWQELEFGAATISAFAELCRRSIITPLESAINPDILSNEAKAILVCGGARGVVDVRAHKDDYDSVERFLAICIETEPDSHVLFLQREDPEQTVAFLDGFAELCRNGLVVHHLGRDFSFSKSGYAVSKQLCDEGAGDEVKTLIDFATKLDH</sequence>
<dbReference type="AlphaFoldDB" id="A0A5B9PB64"/>
<protein>
    <submittedName>
        <fullName evidence="1">Uncharacterized protein</fullName>
    </submittedName>
</protein>
<dbReference type="STRING" id="980251.GCA_001642875_04630"/>